<feature type="chain" id="PRO_5034898095" description="Peptidase M14 domain-containing protein" evidence="15">
    <location>
        <begin position="18"/>
        <end position="296"/>
    </location>
</feature>
<proteinExistence type="inferred from homology"/>
<comment type="similarity">
    <text evidence="3 14">Belongs to the peptidase M14 family.</text>
</comment>
<keyword evidence="9" id="KW-0862">Zinc</keyword>
<name>A0A8H4RBR1_9HELO</name>
<dbReference type="PANTHER" id="PTHR11705:SF143">
    <property type="entry name" value="SLL0236 PROTEIN"/>
    <property type="match status" value="1"/>
</dbReference>
<dbReference type="PROSITE" id="PS52035">
    <property type="entry name" value="PEPTIDASE_M14"/>
    <property type="match status" value="1"/>
</dbReference>
<gene>
    <name evidence="17" type="ORF">G7Y89_g11771</name>
</gene>
<dbReference type="PROSITE" id="PS00132">
    <property type="entry name" value="CARBOXYPEPT_ZN_1"/>
    <property type="match status" value="1"/>
</dbReference>
<evidence type="ECO:0000256" key="1">
    <source>
        <dbReference type="ARBA" id="ARBA00001947"/>
    </source>
</evidence>
<dbReference type="Gene3D" id="3.40.630.10">
    <property type="entry name" value="Zn peptidases"/>
    <property type="match status" value="1"/>
</dbReference>
<dbReference type="SMART" id="SM00631">
    <property type="entry name" value="Zn_pept"/>
    <property type="match status" value="1"/>
</dbReference>
<dbReference type="GO" id="GO:0006508">
    <property type="term" value="P:proteolysis"/>
    <property type="evidence" value="ECO:0007669"/>
    <property type="project" value="UniProtKB-KW"/>
</dbReference>
<dbReference type="Gene3D" id="3.30.70.340">
    <property type="entry name" value="Metallocarboxypeptidase-like"/>
    <property type="match status" value="1"/>
</dbReference>
<evidence type="ECO:0000256" key="12">
    <source>
        <dbReference type="ARBA" id="ARBA00023145"/>
    </source>
</evidence>
<dbReference type="SUPFAM" id="SSF53187">
    <property type="entry name" value="Zn-dependent exopeptidases"/>
    <property type="match status" value="1"/>
</dbReference>
<dbReference type="InterPro" id="IPR003146">
    <property type="entry name" value="M14A_act_pep"/>
</dbReference>
<keyword evidence="4" id="KW-0121">Carboxypeptidase</keyword>
<evidence type="ECO:0000256" key="13">
    <source>
        <dbReference type="ARBA" id="ARBA00023157"/>
    </source>
</evidence>
<keyword evidence="10" id="KW-0843">Virulence</keyword>
<dbReference type="InterPro" id="IPR057246">
    <property type="entry name" value="CARBOXYPEPT_ZN_1"/>
</dbReference>
<evidence type="ECO:0000256" key="6">
    <source>
        <dbReference type="ARBA" id="ARBA00022723"/>
    </source>
</evidence>
<protein>
    <recommendedName>
        <fullName evidence="16">Peptidase M14 domain-containing protein</fullName>
    </recommendedName>
</protein>
<dbReference type="PANTHER" id="PTHR11705">
    <property type="entry name" value="PROTEASE FAMILY M14 CARBOXYPEPTIDASE A,B"/>
    <property type="match status" value="1"/>
</dbReference>
<comment type="function">
    <text evidence="2">Extracellular metalloprotease that contributes to pathogenicity.</text>
</comment>
<evidence type="ECO:0000256" key="5">
    <source>
        <dbReference type="ARBA" id="ARBA00022670"/>
    </source>
</evidence>
<keyword evidence="18" id="KW-1185">Reference proteome</keyword>
<comment type="caution">
    <text evidence="17">The sequence shown here is derived from an EMBL/GenBank/DDBJ whole genome shotgun (WGS) entry which is preliminary data.</text>
</comment>
<dbReference type="Pfam" id="PF02244">
    <property type="entry name" value="Propep_M14"/>
    <property type="match status" value="1"/>
</dbReference>
<keyword evidence="13" id="KW-1015">Disulfide bond</keyword>
<keyword evidence="6" id="KW-0479">Metal-binding</keyword>
<keyword evidence="12" id="KW-0865">Zymogen</keyword>
<comment type="caution">
    <text evidence="14">Lacks conserved residue(s) required for the propagation of feature annotation.</text>
</comment>
<dbReference type="Pfam" id="PF00246">
    <property type="entry name" value="Peptidase_M14"/>
    <property type="match status" value="1"/>
</dbReference>
<sequence>MLSRFVPLLLAVTSVVAKVSYDGAKAIRIPMGEDVMPVMNIIKQLQLPTWKGVQEGVPKAGGTVDLVVPADKVTEFNQLMTGINHEVLHDDLGASIEAEGKTKPYKKGVVDITWYNSYHPYTDHLQYLNDLQAKHPANSEIVVAGNSGQGQPITGIHFYGKAGKGKPAVVIHGTVHAREWITTLTVEYLAYNLLSNYSSNPEITSYIDKYDFFIFPVVNPDGKYKLPHYLAFANLKQDLHTPKARTGSGVKIVKVYHQAPVSVVTSTENWPFQWDHPGGSSTNPCDETYRGNSLAW</sequence>
<dbReference type="EMBL" id="JAAMPI010001162">
    <property type="protein sequence ID" value="KAF4626386.1"/>
    <property type="molecule type" value="Genomic_DNA"/>
</dbReference>
<keyword evidence="7 15" id="KW-0732">Signal</keyword>
<dbReference type="SUPFAM" id="SSF54897">
    <property type="entry name" value="Protease propeptides/inhibitors"/>
    <property type="match status" value="1"/>
</dbReference>
<evidence type="ECO:0000256" key="10">
    <source>
        <dbReference type="ARBA" id="ARBA00023026"/>
    </source>
</evidence>
<feature type="domain" description="Peptidase M14" evidence="16">
    <location>
        <begin position="117"/>
        <end position="296"/>
    </location>
</feature>
<reference evidence="17 18" key="1">
    <citation type="submission" date="2020-03" db="EMBL/GenBank/DDBJ databases">
        <title>Draft Genome Sequence of Cudoniella acicularis.</title>
        <authorList>
            <person name="Buettner E."/>
            <person name="Kellner H."/>
        </authorList>
    </citation>
    <scope>NUCLEOTIDE SEQUENCE [LARGE SCALE GENOMIC DNA]</scope>
    <source>
        <strain evidence="17 18">DSM 108380</strain>
    </source>
</reference>
<dbReference type="GO" id="GO:0004181">
    <property type="term" value="F:metallocarboxypeptidase activity"/>
    <property type="evidence" value="ECO:0007669"/>
    <property type="project" value="InterPro"/>
</dbReference>
<keyword evidence="8" id="KW-0378">Hydrolase</keyword>
<dbReference type="Proteomes" id="UP000566819">
    <property type="component" value="Unassembled WGS sequence"/>
</dbReference>
<dbReference type="GO" id="GO:0008270">
    <property type="term" value="F:zinc ion binding"/>
    <property type="evidence" value="ECO:0007669"/>
    <property type="project" value="InterPro"/>
</dbReference>
<evidence type="ECO:0000256" key="8">
    <source>
        <dbReference type="ARBA" id="ARBA00022801"/>
    </source>
</evidence>
<evidence type="ECO:0000313" key="18">
    <source>
        <dbReference type="Proteomes" id="UP000566819"/>
    </source>
</evidence>
<evidence type="ECO:0000256" key="14">
    <source>
        <dbReference type="PROSITE-ProRule" id="PRU01379"/>
    </source>
</evidence>
<dbReference type="OrthoDB" id="3626597at2759"/>
<evidence type="ECO:0000256" key="9">
    <source>
        <dbReference type="ARBA" id="ARBA00022833"/>
    </source>
</evidence>
<dbReference type="AlphaFoldDB" id="A0A8H4RBR1"/>
<evidence type="ECO:0000256" key="11">
    <source>
        <dbReference type="ARBA" id="ARBA00023049"/>
    </source>
</evidence>
<accession>A0A8H4RBR1</accession>
<organism evidence="17 18">
    <name type="scientific">Cudoniella acicularis</name>
    <dbReference type="NCBI Taxonomy" id="354080"/>
    <lineage>
        <taxon>Eukaryota</taxon>
        <taxon>Fungi</taxon>
        <taxon>Dikarya</taxon>
        <taxon>Ascomycota</taxon>
        <taxon>Pezizomycotina</taxon>
        <taxon>Leotiomycetes</taxon>
        <taxon>Helotiales</taxon>
        <taxon>Tricladiaceae</taxon>
        <taxon>Cudoniella</taxon>
    </lineage>
</organism>
<dbReference type="InterPro" id="IPR036990">
    <property type="entry name" value="M14A-like_propep"/>
</dbReference>
<evidence type="ECO:0000259" key="16">
    <source>
        <dbReference type="PROSITE" id="PS52035"/>
    </source>
</evidence>
<keyword evidence="11" id="KW-0482">Metalloprotease</keyword>
<feature type="signal peptide" evidence="15">
    <location>
        <begin position="1"/>
        <end position="17"/>
    </location>
</feature>
<evidence type="ECO:0000256" key="15">
    <source>
        <dbReference type="SAM" id="SignalP"/>
    </source>
</evidence>
<evidence type="ECO:0000256" key="2">
    <source>
        <dbReference type="ARBA" id="ARBA00003091"/>
    </source>
</evidence>
<comment type="cofactor">
    <cofactor evidence="1">
        <name>Zn(2+)</name>
        <dbReference type="ChEBI" id="CHEBI:29105"/>
    </cofactor>
</comment>
<evidence type="ECO:0000256" key="4">
    <source>
        <dbReference type="ARBA" id="ARBA00022645"/>
    </source>
</evidence>
<evidence type="ECO:0000313" key="17">
    <source>
        <dbReference type="EMBL" id="KAF4626386.1"/>
    </source>
</evidence>
<evidence type="ECO:0000256" key="7">
    <source>
        <dbReference type="ARBA" id="ARBA00022729"/>
    </source>
</evidence>
<keyword evidence="5" id="KW-0645">Protease</keyword>
<evidence type="ECO:0000256" key="3">
    <source>
        <dbReference type="ARBA" id="ARBA00005988"/>
    </source>
</evidence>
<dbReference type="InterPro" id="IPR000834">
    <property type="entry name" value="Peptidase_M14"/>
</dbReference>